<gene>
    <name evidence="1" type="ORF">GND69_001171</name>
</gene>
<dbReference type="EMBL" id="DAASUW010000005">
    <property type="protein sequence ID" value="HAE7121478.1"/>
    <property type="molecule type" value="Genomic_DNA"/>
</dbReference>
<reference evidence="1" key="1">
    <citation type="journal article" date="2018" name="Genome Biol.">
        <title>SKESA: strategic k-mer extension for scrupulous assemblies.</title>
        <authorList>
            <person name="Souvorov A."/>
            <person name="Agarwala R."/>
            <person name="Lipman D.J."/>
        </authorList>
    </citation>
    <scope>NUCLEOTIDE SEQUENCE</scope>
    <source>
        <strain evidence="1">128-87</strain>
    </source>
</reference>
<evidence type="ECO:0000313" key="1">
    <source>
        <dbReference type="EMBL" id="HAE7121478.1"/>
    </source>
</evidence>
<accession>A0A735REC2</accession>
<dbReference type="AlphaFoldDB" id="A0A735REC2"/>
<reference evidence="1" key="2">
    <citation type="submission" date="2018-07" db="EMBL/GenBank/DDBJ databases">
        <authorList>
            <consortium name="NCBI Pathogen Detection Project"/>
        </authorList>
    </citation>
    <scope>NUCLEOTIDE SEQUENCE</scope>
    <source>
        <strain evidence="1">128-87</strain>
    </source>
</reference>
<sequence>MDAIGPDDFNQTGGYSSFAAGDVFQFRAYNSLTGKEYLLCETTYEQLTASGVFNIE</sequence>
<name>A0A735REC2_SALDZ</name>
<organism evidence="1">
    <name type="scientific">Salmonella enterica subsp. diarizonae serovar 48:i:z</name>
    <dbReference type="NCBI Taxonomy" id="1192842"/>
    <lineage>
        <taxon>Bacteria</taxon>
        <taxon>Pseudomonadati</taxon>
        <taxon>Pseudomonadota</taxon>
        <taxon>Gammaproteobacteria</taxon>
        <taxon>Enterobacterales</taxon>
        <taxon>Enterobacteriaceae</taxon>
        <taxon>Salmonella</taxon>
    </lineage>
</organism>
<protein>
    <submittedName>
        <fullName evidence="1">Uncharacterized protein</fullName>
    </submittedName>
</protein>
<proteinExistence type="predicted"/>
<comment type="caution">
    <text evidence="1">The sequence shown here is derived from an EMBL/GenBank/DDBJ whole genome shotgun (WGS) entry which is preliminary data.</text>
</comment>